<dbReference type="InterPro" id="IPR008331">
    <property type="entry name" value="Ferritin_DPS_dom"/>
</dbReference>
<dbReference type="RefSeq" id="XP_026620024.1">
    <property type="nucleotide sequence ID" value="XM_026772599.1"/>
</dbReference>
<accession>A0A3F3PJW3</accession>
<dbReference type="Proteomes" id="UP000253729">
    <property type="component" value="Unassembled WGS sequence"/>
</dbReference>
<dbReference type="GO" id="GO:0006879">
    <property type="term" value="P:intracellular iron ion homeostasis"/>
    <property type="evidence" value="ECO:0007669"/>
    <property type="project" value="InterPro"/>
</dbReference>
<dbReference type="GO" id="GO:0005737">
    <property type="term" value="C:cytoplasm"/>
    <property type="evidence" value="ECO:0007669"/>
    <property type="project" value="TreeGrafter"/>
</dbReference>
<evidence type="ECO:0000259" key="3">
    <source>
        <dbReference type="Pfam" id="PF00210"/>
    </source>
</evidence>
<dbReference type="PANTHER" id="PTHR11431">
    <property type="entry name" value="FERRITIN"/>
    <property type="match status" value="1"/>
</dbReference>
<evidence type="ECO:0000313" key="4">
    <source>
        <dbReference type="EMBL" id="RDH27002.1"/>
    </source>
</evidence>
<dbReference type="InterPro" id="IPR012347">
    <property type="entry name" value="Ferritin-like"/>
</dbReference>
<evidence type="ECO:0000256" key="1">
    <source>
        <dbReference type="ARBA" id="ARBA00007513"/>
    </source>
</evidence>
<feature type="binding site" evidence="2">
    <location>
        <position position="42"/>
    </location>
    <ligand>
        <name>Fe cation</name>
        <dbReference type="ChEBI" id="CHEBI:24875"/>
        <label>1</label>
    </ligand>
</feature>
<dbReference type="SUPFAM" id="SSF47240">
    <property type="entry name" value="Ferritin-like"/>
    <property type="match status" value="1"/>
</dbReference>
<feature type="domain" description="Ferritin/DPS" evidence="3">
    <location>
        <begin position="38"/>
        <end position="171"/>
    </location>
</feature>
<dbReference type="Pfam" id="PF00210">
    <property type="entry name" value="Ferritin"/>
    <property type="match status" value="1"/>
</dbReference>
<name>A0A3F3PJW3_9EURO</name>
<dbReference type="GO" id="GO:0008199">
    <property type="term" value="F:ferric iron binding"/>
    <property type="evidence" value="ECO:0007669"/>
    <property type="project" value="InterPro"/>
</dbReference>
<dbReference type="PANTHER" id="PTHR11431:SF75">
    <property type="entry name" value="FERRITIN"/>
    <property type="match status" value="1"/>
</dbReference>
<reference evidence="4 5" key="1">
    <citation type="submission" date="2018-07" db="EMBL/GenBank/DDBJ databases">
        <title>The genomes of Aspergillus section Nigri reveals drivers in fungal speciation.</title>
        <authorList>
            <consortium name="DOE Joint Genome Institute"/>
            <person name="Vesth T.C."/>
            <person name="Nybo J."/>
            <person name="Theobald S."/>
            <person name="Brandl J."/>
            <person name="Frisvad J.C."/>
            <person name="Nielsen K.F."/>
            <person name="Lyhne E.K."/>
            <person name="Kogle M.E."/>
            <person name="Kuo A."/>
            <person name="Riley R."/>
            <person name="Clum A."/>
            <person name="Nolan M."/>
            <person name="Lipzen A."/>
            <person name="Salamov A."/>
            <person name="Henrissat B."/>
            <person name="Wiebenga A."/>
            <person name="De vries R.P."/>
            <person name="Grigoriev I.V."/>
            <person name="Mortensen U.H."/>
            <person name="Andersen M.R."/>
            <person name="Baker S.E."/>
        </authorList>
    </citation>
    <scope>NUCLEOTIDE SEQUENCE [LARGE SCALE GENOMIC DNA]</scope>
    <source>
        <strain evidence="4 5">CBS 139.54b</strain>
    </source>
</reference>
<dbReference type="GeneID" id="38140955"/>
<gene>
    <name evidence="4" type="ORF">BDQ94DRAFT_175997</name>
</gene>
<feature type="binding site" evidence="2">
    <location>
        <position position="125"/>
    </location>
    <ligand>
        <name>Fe cation</name>
        <dbReference type="ChEBI" id="CHEBI:24875"/>
        <label>1</label>
    </ligand>
</feature>
<dbReference type="STRING" id="1341132.A0A3F3PJW3"/>
<dbReference type="AlphaFoldDB" id="A0A3F3PJW3"/>
<keyword evidence="5" id="KW-1185">Reference proteome</keyword>
<dbReference type="EMBL" id="KZ852105">
    <property type="protein sequence ID" value="RDH27002.1"/>
    <property type="molecule type" value="Genomic_DNA"/>
</dbReference>
<organism evidence="4 5">
    <name type="scientific">Aspergillus welwitschiae</name>
    <dbReference type="NCBI Taxonomy" id="1341132"/>
    <lineage>
        <taxon>Eukaryota</taxon>
        <taxon>Fungi</taxon>
        <taxon>Dikarya</taxon>
        <taxon>Ascomycota</taxon>
        <taxon>Pezizomycotina</taxon>
        <taxon>Eurotiomycetes</taxon>
        <taxon>Eurotiomycetidae</taxon>
        <taxon>Eurotiales</taxon>
        <taxon>Aspergillaceae</taxon>
        <taxon>Aspergillus</taxon>
        <taxon>Aspergillus subgen. Circumdati</taxon>
    </lineage>
</organism>
<protein>
    <submittedName>
        <fullName evidence="4">Ferritin-like superfamily</fullName>
    </submittedName>
</protein>
<dbReference type="InterPro" id="IPR001519">
    <property type="entry name" value="Ferritin"/>
</dbReference>
<sequence length="223" mass="25018">MATEEAKKIIADISSQDIDQWLQVKSMTPELQESVRGHIHQELATWLFFCKLAADCSRSNIALHGFSQLRERSAAECLVDFHWLEKYLITRGGRSKPSCIEPPQIDWPDNPIEPVGPCKEAFIAEKRLLEDLERMAALASKCGDSPLQDANETRFLRKEVKHVKDLGDLLQPVVRVSKQPGLGIYLLGKELRAHGGSIPWGNMNNPDKHDNIARDIATTIVSV</sequence>
<dbReference type="InterPro" id="IPR009078">
    <property type="entry name" value="Ferritin-like_SF"/>
</dbReference>
<evidence type="ECO:0000256" key="2">
    <source>
        <dbReference type="PIRSR" id="PIRSR601519-1"/>
    </source>
</evidence>
<keyword evidence="2" id="KW-0479">Metal-binding</keyword>
<keyword evidence="2" id="KW-0408">Iron</keyword>
<proteinExistence type="inferred from homology"/>
<dbReference type="GO" id="GO:0008198">
    <property type="term" value="F:ferrous iron binding"/>
    <property type="evidence" value="ECO:0007669"/>
    <property type="project" value="TreeGrafter"/>
</dbReference>
<evidence type="ECO:0000313" key="5">
    <source>
        <dbReference type="Proteomes" id="UP000253729"/>
    </source>
</evidence>
<dbReference type="GO" id="GO:0006826">
    <property type="term" value="P:iron ion transport"/>
    <property type="evidence" value="ECO:0007669"/>
    <property type="project" value="InterPro"/>
</dbReference>
<comment type="similarity">
    <text evidence="1">Belongs to the ferritin family.</text>
</comment>
<dbReference type="Gene3D" id="1.20.1260.10">
    <property type="match status" value="1"/>
</dbReference>